<evidence type="ECO:0000313" key="2">
    <source>
        <dbReference type="Proteomes" id="UP001529510"/>
    </source>
</evidence>
<dbReference type="AlphaFoldDB" id="A0ABD0PJ09"/>
<comment type="caution">
    <text evidence="1">The sequence shown here is derived from an EMBL/GenBank/DDBJ whole genome shotgun (WGS) entry which is preliminary data.</text>
</comment>
<protein>
    <submittedName>
        <fullName evidence="1">Uncharacterized protein</fullName>
    </submittedName>
</protein>
<keyword evidence="2" id="KW-1185">Reference proteome</keyword>
<dbReference type="EMBL" id="JAMKFB020000015">
    <property type="protein sequence ID" value="KAL0174053.1"/>
    <property type="molecule type" value="Genomic_DNA"/>
</dbReference>
<sequence length="58" mass="6348">MPGHLSQGPDILFRQGPRLGNGDSFGQVQVDLFVTQETSHCPLWFSLTHPAPLGLDTM</sequence>
<proteinExistence type="predicted"/>
<gene>
    <name evidence="1" type="ORF">M9458_030021</name>
</gene>
<name>A0ABD0PJ09_CIRMR</name>
<evidence type="ECO:0000313" key="1">
    <source>
        <dbReference type="EMBL" id="KAL0174053.1"/>
    </source>
</evidence>
<reference evidence="1 2" key="1">
    <citation type="submission" date="2024-05" db="EMBL/GenBank/DDBJ databases">
        <title>Genome sequencing and assembly of Indian major carp, Cirrhinus mrigala (Hamilton, 1822).</title>
        <authorList>
            <person name="Mohindra V."/>
            <person name="Chowdhury L.M."/>
            <person name="Lal K."/>
            <person name="Jena J.K."/>
        </authorList>
    </citation>
    <scope>NUCLEOTIDE SEQUENCE [LARGE SCALE GENOMIC DNA]</scope>
    <source>
        <strain evidence="1">CM1030</strain>
        <tissue evidence="1">Blood</tissue>
    </source>
</reference>
<organism evidence="1 2">
    <name type="scientific">Cirrhinus mrigala</name>
    <name type="common">Mrigala</name>
    <dbReference type="NCBI Taxonomy" id="683832"/>
    <lineage>
        <taxon>Eukaryota</taxon>
        <taxon>Metazoa</taxon>
        <taxon>Chordata</taxon>
        <taxon>Craniata</taxon>
        <taxon>Vertebrata</taxon>
        <taxon>Euteleostomi</taxon>
        <taxon>Actinopterygii</taxon>
        <taxon>Neopterygii</taxon>
        <taxon>Teleostei</taxon>
        <taxon>Ostariophysi</taxon>
        <taxon>Cypriniformes</taxon>
        <taxon>Cyprinidae</taxon>
        <taxon>Labeoninae</taxon>
        <taxon>Labeonini</taxon>
        <taxon>Cirrhinus</taxon>
    </lineage>
</organism>
<accession>A0ABD0PJ09</accession>
<feature type="non-terminal residue" evidence="1">
    <location>
        <position position="58"/>
    </location>
</feature>
<dbReference type="Proteomes" id="UP001529510">
    <property type="component" value="Unassembled WGS sequence"/>
</dbReference>